<evidence type="ECO:0000256" key="1">
    <source>
        <dbReference type="ARBA" id="ARBA00008728"/>
    </source>
</evidence>
<organism evidence="3 4">
    <name type="scientific">Psychromonas marina</name>
    <dbReference type="NCBI Taxonomy" id="88364"/>
    <lineage>
        <taxon>Bacteria</taxon>
        <taxon>Pseudomonadati</taxon>
        <taxon>Pseudomonadota</taxon>
        <taxon>Gammaproteobacteria</taxon>
        <taxon>Alteromonadales</taxon>
        <taxon>Psychromonadaceae</taxon>
        <taxon>Psychromonas</taxon>
    </lineage>
</organism>
<evidence type="ECO:0000313" key="4">
    <source>
        <dbReference type="Proteomes" id="UP001157353"/>
    </source>
</evidence>
<evidence type="ECO:0000313" key="3">
    <source>
        <dbReference type="EMBL" id="GLS92548.1"/>
    </source>
</evidence>
<dbReference type="EMBL" id="BSPQ01000026">
    <property type="protein sequence ID" value="GLS92548.1"/>
    <property type="molecule type" value="Genomic_DNA"/>
</dbReference>
<dbReference type="RefSeq" id="WP_284205653.1">
    <property type="nucleotide sequence ID" value="NZ_BSPQ01000026.1"/>
</dbReference>
<dbReference type="Gene3D" id="2.40.230.20">
    <property type="entry name" value="Nucleoside-specific channel-forming protein, Tsx-like"/>
    <property type="match status" value="1"/>
</dbReference>
<dbReference type="SUPFAM" id="SSF111364">
    <property type="entry name" value="Tsx-like channel"/>
    <property type="match status" value="1"/>
</dbReference>
<dbReference type="InterPro" id="IPR018013">
    <property type="entry name" value="Channel_Tsx-like"/>
</dbReference>
<dbReference type="Proteomes" id="UP001157353">
    <property type="component" value="Unassembled WGS sequence"/>
</dbReference>
<name>A0ABQ6E5R5_9GAMM</name>
<accession>A0ABQ6E5R5</accession>
<sequence length="260" mass="29178">MKKSMIAAGLLAAGTTSAFAADYTDGELRKNDYSFMQANLMYAVDELPGGSSHDYLELEFGGRAGIIDYYGYADVFNITGSDSSDKYEEEKIFIKFAPRISLDGLFQTDLSAGPLQELYIATLFNWSGNSGVNNSFWGLGSDINIPWLGKTGLNVYGLYDLNERDWNGYQVSANWFKPFHFFENGSFLSYQGYIDYQFGMEDKYAETSNGGAMFNGLYWHTDNFSLGYGLKAYNNIYGIEDSSDFKSSGFAHYFSATYKF</sequence>
<reference evidence="4" key="1">
    <citation type="journal article" date="2019" name="Int. J. Syst. Evol. Microbiol.">
        <title>The Global Catalogue of Microorganisms (GCM) 10K type strain sequencing project: providing services to taxonomists for standard genome sequencing and annotation.</title>
        <authorList>
            <consortium name="The Broad Institute Genomics Platform"/>
            <consortium name="The Broad Institute Genome Sequencing Center for Infectious Disease"/>
            <person name="Wu L."/>
            <person name="Ma J."/>
        </authorList>
    </citation>
    <scope>NUCLEOTIDE SEQUENCE [LARGE SCALE GENOMIC DNA]</scope>
    <source>
        <strain evidence="4">NBRC 103166</strain>
    </source>
</reference>
<feature type="chain" id="PRO_5046496041" evidence="2">
    <location>
        <begin position="21"/>
        <end position="260"/>
    </location>
</feature>
<feature type="signal peptide" evidence="2">
    <location>
        <begin position="1"/>
        <end position="20"/>
    </location>
</feature>
<evidence type="ECO:0000256" key="2">
    <source>
        <dbReference type="SAM" id="SignalP"/>
    </source>
</evidence>
<keyword evidence="2" id="KW-0732">Signal</keyword>
<protein>
    <submittedName>
        <fullName evidence="3">Outer membrane protein OmpK</fullName>
    </submittedName>
</protein>
<dbReference type="Pfam" id="PF03502">
    <property type="entry name" value="Channel_Tsx"/>
    <property type="match status" value="1"/>
</dbReference>
<proteinExistence type="inferred from homology"/>
<gene>
    <name evidence="3" type="primary">ompK</name>
    <name evidence="3" type="ORF">GCM10007916_36200</name>
</gene>
<comment type="caution">
    <text evidence="3">The sequence shown here is derived from an EMBL/GenBank/DDBJ whole genome shotgun (WGS) entry which is preliminary data.</text>
</comment>
<dbReference type="InterPro" id="IPR036777">
    <property type="entry name" value="Channel_Tsx-like_sf"/>
</dbReference>
<keyword evidence="4" id="KW-1185">Reference proteome</keyword>
<comment type="similarity">
    <text evidence="1">Belongs to the nucleoside-specific channel-forming outer membrane porin (Tsx) (TC 1.B.10) family.</text>
</comment>